<dbReference type="EMBL" id="SRLH01000004">
    <property type="protein sequence ID" value="TGD58141.1"/>
    <property type="molecule type" value="Genomic_DNA"/>
</dbReference>
<dbReference type="RefSeq" id="WP_135526311.1">
    <property type="nucleotide sequence ID" value="NZ_SRLH01000004.1"/>
</dbReference>
<keyword evidence="3" id="KW-1185">Reference proteome</keyword>
<protein>
    <submittedName>
        <fullName evidence="2">Uncharacterized protein</fullName>
    </submittedName>
</protein>
<comment type="caution">
    <text evidence="2">The sequence shown here is derived from an EMBL/GenBank/DDBJ whole genome shotgun (WGS) entry which is preliminary data.</text>
</comment>
<feature type="transmembrane region" description="Helical" evidence="1">
    <location>
        <begin position="37"/>
        <end position="55"/>
    </location>
</feature>
<feature type="transmembrane region" description="Helical" evidence="1">
    <location>
        <begin position="67"/>
        <end position="88"/>
    </location>
</feature>
<dbReference type="Proteomes" id="UP000297407">
    <property type="component" value="Unassembled WGS sequence"/>
</dbReference>
<evidence type="ECO:0000313" key="2">
    <source>
        <dbReference type="EMBL" id="TGD58141.1"/>
    </source>
</evidence>
<name>A0A4Z0L7C4_9FLAO</name>
<evidence type="ECO:0000313" key="3">
    <source>
        <dbReference type="Proteomes" id="UP000297407"/>
    </source>
</evidence>
<gene>
    <name evidence="2" type="ORF">E4635_09045</name>
</gene>
<keyword evidence="1" id="KW-1133">Transmembrane helix</keyword>
<reference evidence="2 3" key="1">
    <citation type="submission" date="2019-04" db="EMBL/GenBank/DDBJ databases">
        <title>Flavobacterium sp. strain DS2-A Genome sequencing and assembly.</title>
        <authorList>
            <person name="Kim I."/>
        </authorList>
    </citation>
    <scope>NUCLEOTIDE SEQUENCE [LARGE SCALE GENOMIC DNA]</scope>
    <source>
        <strain evidence="2 3">DS2-A</strain>
    </source>
</reference>
<keyword evidence="1" id="KW-0812">Transmembrane</keyword>
<dbReference type="AlphaFoldDB" id="A0A4Z0L7C4"/>
<keyword evidence="1" id="KW-0472">Membrane</keyword>
<evidence type="ECO:0000256" key="1">
    <source>
        <dbReference type="SAM" id="Phobius"/>
    </source>
</evidence>
<sequence length="94" mass="10208">MKNKRLIGIVLTVALLLCIPLIGMQFSEEVNWSAGDFTIAAILLLGTGLLCDLVWRKVPKMEYKIALCIGLLAVLFLIWAELAVGLFGTPFAGS</sequence>
<proteinExistence type="predicted"/>
<organism evidence="2 3">
    <name type="scientific">Flavobacterium humi</name>
    <dbReference type="NCBI Taxonomy" id="2562683"/>
    <lineage>
        <taxon>Bacteria</taxon>
        <taxon>Pseudomonadati</taxon>
        <taxon>Bacteroidota</taxon>
        <taxon>Flavobacteriia</taxon>
        <taxon>Flavobacteriales</taxon>
        <taxon>Flavobacteriaceae</taxon>
        <taxon>Flavobacterium</taxon>
    </lineage>
</organism>
<accession>A0A4Z0L7C4</accession>
<dbReference type="OrthoDB" id="9813621at2"/>